<evidence type="ECO:0000256" key="3">
    <source>
        <dbReference type="ARBA" id="ARBA00022553"/>
    </source>
</evidence>
<evidence type="ECO:0000256" key="5">
    <source>
        <dbReference type="ARBA" id="ARBA00023015"/>
    </source>
</evidence>
<proteinExistence type="predicted"/>
<dbReference type="GO" id="GO:0003700">
    <property type="term" value="F:DNA-binding transcription factor activity"/>
    <property type="evidence" value="ECO:0007669"/>
    <property type="project" value="InterPro"/>
</dbReference>
<dbReference type="PROSITE" id="PS01124">
    <property type="entry name" value="HTH_ARAC_FAMILY_2"/>
    <property type="match status" value="1"/>
</dbReference>
<dbReference type="InterPro" id="IPR011006">
    <property type="entry name" value="CheY-like_superfamily"/>
</dbReference>
<dbReference type="PROSITE" id="PS00041">
    <property type="entry name" value="HTH_ARAC_FAMILY_1"/>
    <property type="match status" value="1"/>
</dbReference>
<dbReference type="GO" id="GO:0043565">
    <property type="term" value="F:sequence-specific DNA binding"/>
    <property type="evidence" value="ECO:0007669"/>
    <property type="project" value="InterPro"/>
</dbReference>
<dbReference type="InterPro" id="IPR001789">
    <property type="entry name" value="Sig_transdc_resp-reg_receiver"/>
</dbReference>
<keyword evidence="3 8" id="KW-0597">Phosphoprotein</keyword>
<dbReference type="PANTHER" id="PTHR42713">
    <property type="entry name" value="HISTIDINE KINASE-RELATED"/>
    <property type="match status" value="1"/>
</dbReference>
<feature type="domain" description="HTH araC/xylS-type" evidence="9">
    <location>
        <begin position="443"/>
        <end position="540"/>
    </location>
</feature>
<dbReference type="SMART" id="SM00342">
    <property type="entry name" value="HTH_ARAC"/>
    <property type="match status" value="1"/>
</dbReference>
<dbReference type="SMART" id="SM00448">
    <property type="entry name" value="REC"/>
    <property type="match status" value="1"/>
</dbReference>
<name>A0A1B2DYL4_9BACL</name>
<dbReference type="KEGG" id="pib:BBD41_09730"/>
<dbReference type="PROSITE" id="PS50110">
    <property type="entry name" value="RESPONSE_REGULATORY"/>
    <property type="match status" value="1"/>
</dbReference>
<dbReference type="Gene3D" id="1.10.10.60">
    <property type="entry name" value="Homeodomain-like"/>
    <property type="match status" value="2"/>
</dbReference>
<dbReference type="InterPro" id="IPR051552">
    <property type="entry name" value="HptR"/>
</dbReference>
<gene>
    <name evidence="11" type="ORF">BBD41_09730</name>
</gene>
<dbReference type="InterPro" id="IPR018062">
    <property type="entry name" value="HTH_AraC-typ_CS"/>
</dbReference>
<evidence type="ECO:0000259" key="10">
    <source>
        <dbReference type="PROSITE" id="PS50110"/>
    </source>
</evidence>
<keyword evidence="2" id="KW-0963">Cytoplasm</keyword>
<feature type="modified residue" description="4-aspartylphosphate" evidence="8">
    <location>
        <position position="55"/>
    </location>
</feature>
<evidence type="ECO:0000256" key="2">
    <source>
        <dbReference type="ARBA" id="ARBA00022490"/>
    </source>
</evidence>
<keyword evidence="5" id="KW-0805">Transcription regulation</keyword>
<protein>
    <submittedName>
        <fullName evidence="11">DNA-binding response regulator</fullName>
    </submittedName>
</protein>
<evidence type="ECO:0000259" key="9">
    <source>
        <dbReference type="PROSITE" id="PS01124"/>
    </source>
</evidence>
<evidence type="ECO:0000256" key="6">
    <source>
        <dbReference type="ARBA" id="ARBA00023125"/>
    </source>
</evidence>
<dbReference type="RefSeq" id="WP_099477463.1">
    <property type="nucleotide sequence ID" value="NZ_CP016809.1"/>
</dbReference>
<evidence type="ECO:0000256" key="8">
    <source>
        <dbReference type="PROSITE-ProRule" id="PRU00169"/>
    </source>
</evidence>
<dbReference type="GO" id="GO:0005737">
    <property type="term" value="C:cytoplasm"/>
    <property type="evidence" value="ECO:0007669"/>
    <property type="project" value="UniProtKB-SubCell"/>
</dbReference>
<evidence type="ECO:0000256" key="7">
    <source>
        <dbReference type="ARBA" id="ARBA00023163"/>
    </source>
</evidence>
<dbReference type="Gene3D" id="3.40.50.2300">
    <property type="match status" value="1"/>
</dbReference>
<dbReference type="Pfam" id="PF00072">
    <property type="entry name" value="Response_reg"/>
    <property type="match status" value="1"/>
</dbReference>
<dbReference type="SUPFAM" id="SSF52172">
    <property type="entry name" value="CheY-like"/>
    <property type="match status" value="1"/>
</dbReference>
<keyword evidence="7" id="KW-0804">Transcription</keyword>
<dbReference type="GO" id="GO:0000160">
    <property type="term" value="P:phosphorelay signal transduction system"/>
    <property type="evidence" value="ECO:0007669"/>
    <property type="project" value="UniProtKB-KW"/>
</dbReference>
<dbReference type="InterPro" id="IPR009057">
    <property type="entry name" value="Homeodomain-like_sf"/>
</dbReference>
<evidence type="ECO:0000256" key="1">
    <source>
        <dbReference type="ARBA" id="ARBA00004496"/>
    </source>
</evidence>
<dbReference type="AlphaFoldDB" id="A0A1B2DYL4"/>
<sequence length="540" mass="61614">MWKIGIVDDDRAVLQGIRKAIPWDELNAEWAGEALNGEEGLEMIASASPDIVITDLYMPVMNGLDMIEHLRKNAGYTGKVIILSGYSDFEYARQALRLDVSDYLSKPVSLPTLKSVLNQAISDLEEREELRIKQDELLQKLHLYEPFVEKEWVKSAAAGTLLQSGLQSEIPEPYRYWTDHDHTVIGIELVYDQRAAKLSLPDWSLLRFAISNMACEITQAAFPSFDHTDLHTNRSVIIIHHDRIEPAERVRQRLEQLGVRLIDCVRNYLKLKIRIGIGERKSSISEIGISTEEAFRAIDVTSRPAVPEHELYFYSAQEPGNAEAKSPVRPVKLYLELAGAIRTSQENQAQTMIRDYMKRLEQEGGITKPYVGMLAGELWGIIAFAFYETGTVVDDIFPYDGITREMAKLQRPSELAEWLITKIGLVFGSREWGGNGKHRQAVDFMIEYIHEHYAEDLTLGGLADKVYISRNYLSMIFKNMTGETFNNYLTRVRVEKARELLMEKNALVYEVAEKVGYKNVPYFSTVFKKFTGMNPTELVR</sequence>
<reference evidence="11" key="1">
    <citation type="submission" date="2016-08" db="EMBL/GenBank/DDBJ databases">
        <title>Complete Genome Seqeunce of Paenibacillus sp. nov. IHBB 9852 from high altitute lake of Indian trans-Himalayas.</title>
        <authorList>
            <person name="Kiran S."/>
            <person name="Swarnkar M.K."/>
            <person name="Rana A."/>
            <person name="Tewari R."/>
            <person name="Gulati A."/>
        </authorList>
    </citation>
    <scope>NUCLEOTIDE SEQUENCE [LARGE SCALE GENOMIC DNA]</scope>
    <source>
        <strain evidence="11">IHBB 9852</strain>
    </source>
</reference>
<feature type="domain" description="Response regulatory" evidence="10">
    <location>
        <begin position="3"/>
        <end position="121"/>
    </location>
</feature>
<evidence type="ECO:0000256" key="4">
    <source>
        <dbReference type="ARBA" id="ARBA00023012"/>
    </source>
</evidence>
<accession>A0A1B2DYL4</accession>
<organism evidence="11">
    <name type="scientific">Paenibacillus ihbetae</name>
    <dbReference type="NCBI Taxonomy" id="1870820"/>
    <lineage>
        <taxon>Bacteria</taxon>
        <taxon>Bacillati</taxon>
        <taxon>Bacillota</taxon>
        <taxon>Bacilli</taxon>
        <taxon>Bacillales</taxon>
        <taxon>Paenibacillaceae</taxon>
        <taxon>Paenibacillus</taxon>
    </lineage>
</organism>
<comment type="subcellular location">
    <subcellularLocation>
        <location evidence="1">Cytoplasm</location>
    </subcellularLocation>
</comment>
<dbReference type="SUPFAM" id="SSF46689">
    <property type="entry name" value="Homeodomain-like"/>
    <property type="match status" value="2"/>
</dbReference>
<keyword evidence="6 11" id="KW-0238">DNA-binding</keyword>
<evidence type="ECO:0000313" key="11">
    <source>
        <dbReference type="EMBL" id="ANY72844.1"/>
    </source>
</evidence>
<dbReference type="CDD" id="cd17536">
    <property type="entry name" value="REC_YesN-like"/>
    <property type="match status" value="1"/>
</dbReference>
<dbReference type="PANTHER" id="PTHR42713:SF3">
    <property type="entry name" value="TRANSCRIPTIONAL REGULATORY PROTEIN HPTR"/>
    <property type="match status" value="1"/>
</dbReference>
<dbReference type="Pfam" id="PF12833">
    <property type="entry name" value="HTH_18"/>
    <property type="match status" value="1"/>
</dbReference>
<keyword evidence="4" id="KW-0902">Two-component regulatory system</keyword>
<dbReference type="InterPro" id="IPR018060">
    <property type="entry name" value="HTH_AraC"/>
</dbReference>
<dbReference type="EMBL" id="CP016809">
    <property type="protein sequence ID" value="ANY72844.1"/>
    <property type="molecule type" value="Genomic_DNA"/>
</dbReference>